<dbReference type="AlphaFoldDB" id="A0A183D8L4"/>
<reference evidence="3" key="1">
    <citation type="submission" date="2016-06" db="UniProtKB">
        <authorList>
            <consortium name="WormBaseParasite"/>
        </authorList>
    </citation>
    <scope>IDENTIFICATION</scope>
</reference>
<reference evidence="1 2" key="2">
    <citation type="submission" date="2018-11" db="EMBL/GenBank/DDBJ databases">
        <authorList>
            <consortium name="Pathogen Informatics"/>
        </authorList>
    </citation>
    <scope>NUCLEOTIDE SEQUENCE [LARGE SCALE GENOMIC DNA]</scope>
</reference>
<organism evidence="3">
    <name type="scientific">Gongylonema pulchrum</name>
    <dbReference type="NCBI Taxonomy" id="637853"/>
    <lineage>
        <taxon>Eukaryota</taxon>
        <taxon>Metazoa</taxon>
        <taxon>Ecdysozoa</taxon>
        <taxon>Nematoda</taxon>
        <taxon>Chromadorea</taxon>
        <taxon>Rhabditida</taxon>
        <taxon>Spirurina</taxon>
        <taxon>Spiruromorpha</taxon>
        <taxon>Spiruroidea</taxon>
        <taxon>Gongylonematidae</taxon>
        <taxon>Gongylonema</taxon>
    </lineage>
</organism>
<dbReference type="Proteomes" id="UP000271098">
    <property type="component" value="Unassembled WGS sequence"/>
</dbReference>
<sequence length="70" mass="7872">MLPRVNFELRIMMVLWTVVARRIVTVPQTAVLPRAAKVIRIIVIPQIFLIPQAVVAVQITVVTRITTAPE</sequence>
<name>A0A183D8L4_9BILA</name>
<protein>
    <submittedName>
        <fullName evidence="3">Secreted protein</fullName>
    </submittedName>
</protein>
<proteinExistence type="predicted"/>
<evidence type="ECO:0000313" key="1">
    <source>
        <dbReference type="EMBL" id="VDK48808.1"/>
    </source>
</evidence>
<dbReference type="WBParaSite" id="GPUH_0000506201-mRNA-1">
    <property type="protein sequence ID" value="GPUH_0000506201-mRNA-1"/>
    <property type="gene ID" value="GPUH_0000506201"/>
</dbReference>
<dbReference type="EMBL" id="UYRT01010230">
    <property type="protein sequence ID" value="VDK48808.1"/>
    <property type="molecule type" value="Genomic_DNA"/>
</dbReference>
<keyword evidence="2" id="KW-1185">Reference proteome</keyword>
<evidence type="ECO:0000313" key="2">
    <source>
        <dbReference type="Proteomes" id="UP000271098"/>
    </source>
</evidence>
<accession>A0A183D8L4</accession>
<evidence type="ECO:0000313" key="3">
    <source>
        <dbReference type="WBParaSite" id="GPUH_0000506201-mRNA-1"/>
    </source>
</evidence>
<gene>
    <name evidence="1" type="ORF">GPUH_LOCUS5057</name>
</gene>